<evidence type="ECO:0000313" key="2">
    <source>
        <dbReference type="EMBL" id="TWU42644.1"/>
    </source>
</evidence>
<evidence type="ECO:0000313" key="3">
    <source>
        <dbReference type="Proteomes" id="UP000319143"/>
    </source>
</evidence>
<protein>
    <recommendedName>
        <fullName evidence="1">Transposase DDE domain-containing protein</fullName>
    </recommendedName>
</protein>
<evidence type="ECO:0000259" key="1">
    <source>
        <dbReference type="Pfam" id="PF13701"/>
    </source>
</evidence>
<reference evidence="2 3" key="1">
    <citation type="submission" date="2019-02" db="EMBL/GenBank/DDBJ databases">
        <title>Deep-cultivation of Planctomycetes and their phenomic and genomic characterization uncovers novel biology.</title>
        <authorList>
            <person name="Wiegand S."/>
            <person name="Jogler M."/>
            <person name="Boedeker C."/>
            <person name="Pinto D."/>
            <person name="Vollmers J."/>
            <person name="Rivas-Marin E."/>
            <person name="Kohn T."/>
            <person name="Peeters S.H."/>
            <person name="Heuer A."/>
            <person name="Rast P."/>
            <person name="Oberbeckmann S."/>
            <person name="Bunk B."/>
            <person name="Jeske O."/>
            <person name="Meyerdierks A."/>
            <person name="Storesund J.E."/>
            <person name="Kallscheuer N."/>
            <person name="Luecker S."/>
            <person name="Lage O.M."/>
            <person name="Pohl T."/>
            <person name="Merkel B.J."/>
            <person name="Hornburger P."/>
            <person name="Mueller R.-W."/>
            <person name="Bruemmer F."/>
            <person name="Labrenz M."/>
            <person name="Spormann A.M."/>
            <person name="Op Den Camp H."/>
            <person name="Overmann J."/>
            <person name="Amann R."/>
            <person name="Jetten M.S.M."/>
            <person name="Mascher T."/>
            <person name="Medema M.H."/>
            <person name="Devos D.P."/>
            <person name="Kaster A.-K."/>
            <person name="Ovreas L."/>
            <person name="Rohde M."/>
            <person name="Galperin M.Y."/>
            <person name="Jogler C."/>
        </authorList>
    </citation>
    <scope>NUCLEOTIDE SEQUENCE [LARGE SCALE GENOMIC DNA]</scope>
    <source>
        <strain evidence="2 3">Poly41</strain>
    </source>
</reference>
<accession>A0A5C6E2C6</accession>
<organism evidence="2 3">
    <name type="scientific">Novipirellula artificiosorum</name>
    <dbReference type="NCBI Taxonomy" id="2528016"/>
    <lineage>
        <taxon>Bacteria</taxon>
        <taxon>Pseudomonadati</taxon>
        <taxon>Planctomycetota</taxon>
        <taxon>Planctomycetia</taxon>
        <taxon>Pirellulales</taxon>
        <taxon>Pirellulaceae</taxon>
        <taxon>Novipirellula</taxon>
    </lineage>
</organism>
<dbReference type="Pfam" id="PF13701">
    <property type="entry name" value="DDE_Tnp_1_4"/>
    <property type="match status" value="1"/>
</dbReference>
<feature type="domain" description="Transposase DDE" evidence="1">
    <location>
        <begin position="14"/>
        <end position="55"/>
    </location>
</feature>
<sequence length="164" mass="18501">MTKRTRKRPVLKRLRRQAVELDFDGGTLTSDGGLVLLREVDRRLDLIRRIDEAIPELPPDALPHKTITRTNISHSQVPRRTAGLKIESTPRQFLNYTKSLSILSWTVLKNLLKRLFLTTTLPTTPSTASKTNDTSTGSMTAIAFFRCMFFAATKSSFHTFVPAV</sequence>
<gene>
    <name evidence="2" type="ORF">Poly41_09430</name>
</gene>
<dbReference type="AlphaFoldDB" id="A0A5C6E2C6"/>
<comment type="caution">
    <text evidence="2">The sequence shown here is derived from an EMBL/GenBank/DDBJ whole genome shotgun (WGS) entry which is preliminary data.</text>
</comment>
<keyword evidence="3" id="KW-1185">Reference proteome</keyword>
<dbReference type="EMBL" id="SJPV01000001">
    <property type="protein sequence ID" value="TWU42644.1"/>
    <property type="molecule type" value="Genomic_DNA"/>
</dbReference>
<dbReference type="Proteomes" id="UP000319143">
    <property type="component" value="Unassembled WGS sequence"/>
</dbReference>
<name>A0A5C6E2C6_9BACT</name>
<dbReference type="InterPro" id="IPR025668">
    <property type="entry name" value="Tnp_DDE_dom"/>
</dbReference>
<proteinExistence type="predicted"/>